<sequence length="82" mass="9822">MPTIKRQHIKLKRNSICPCNENDKREKPLKYKKCCLKEIQDSEQQIRMLLHHDKRVDKAKKEMDAAIERDNQYAIDHPIIIP</sequence>
<name>A0A0F9PF86_9ZZZZ</name>
<protein>
    <submittedName>
        <fullName evidence="1">Uncharacterized protein</fullName>
    </submittedName>
</protein>
<organism evidence="1">
    <name type="scientific">marine sediment metagenome</name>
    <dbReference type="NCBI Taxonomy" id="412755"/>
    <lineage>
        <taxon>unclassified sequences</taxon>
        <taxon>metagenomes</taxon>
        <taxon>ecological metagenomes</taxon>
    </lineage>
</organism>
<evidence type="ECO:0000313" key="1">
    <source>
        <dbReference type="EMBL" id="KKM99715.1"/>
    </source>
</evidence>
<dbReference type="AlphaFoldDB" id="A0A0F9PF86"/>
<gene>
    <name evidence="1" type="ORF">LCGC14_1145210</name>
</gene>
<reference evidence="1" key="1">
    <citation type="journal article" date="2015" name="Nature">
        <title>Complex archaea that bridge the gap between prokaryotes and eukaryotes.</title>
        <authorList>
            <person name="Spang A."/>
            <person name="Saw J.H."/>
            <person name="Jorgensen S.L."/>
            <person name="Zaremba-Niedzwiedzka K."/>
            <person name="Martijn J."/>
            <person name="Lind A.E."/>
            <person name="van Eijk R."/>
            <person name="Schleper C."/>
            <person name="Guy L."/>
            <person name="Ettema T.J."/>
        </authorList>
    </citation>
    <scope>NUCLEOTIDE SEQUENCE</scope>
</reference>
<accession>A0A0F9PF86</accession>
<comment type="caution">
    <text evidence="1">The sequence shown here is derived from an EMBL/GenBank/DDBJ whole genome shotgun (WGS) entry which is preliminary data.</text>
</comment>
<proteinExistence type="predicted"/>
<dbReference type="EMBL" id="LAZR01005465">
    <property type="protein sequence ID" value="KKM99715.1"/>
    <property type="molecule type" value="Genomic_DNA"/>
</dbReference>